<name>A0A1V4ETV2_9BACL</name>
<evidence type="ECO:0000256" key="4">
    <source>
        <dbReference type="PIRSR" id="PIRSR000915-3"/>
    </source>
</evidence>
<dbReference type="Pfam" id="PF13344">
    <property type="entry name" value="Hydrolase_6"/>
    <property type="match status" value="1"/>
</dbReference>
<feature type="active site" description="Proton donor" evidence="2">
    <location>
        <position position="17"/>
    </location>
</feature>
<comment type="similarity">
    <text evidence="1">Belongs to the HAD-like hydrolase superfamily. NagD family.</text>
</comment>
<dbReference type="InterPro" id="IPR006357">
    <property type="entry name" value="HAD-SF_hydro_IIA"/>
</dbReference>
<dbReference type="SFLD" id="SFLDG01129">
    <property type="entry name" value="C1.5:_HAD__Beta-PGM__Phosphata"/>
    <property type="match status" value="1"/>
</dbReference>
<proteinExistence type="inferred from homology"/>
<dbReference type="GO" id="GO:0005737">
    <property type="term" value="C:cytoplasm"/>
    <property type="evidence" value="ECO:0007669"/>
    <property type="project" value="TreeGrafter"/>
</dbReference>
<dbReference type="InterPro" id="IPR023214">
    <property type="entry name" value="HAD_sf"/>
</dbReference>
<dbReference type="PANTHER" id="PTHR19288">
    <property type="entry name" value="4-NITROPHENYLPHOSPHATASE-RELATED"/>
    <property type="match status" value="1"/>
</dbReference>
<dbReference type="SUPFAM" id="SSF56784">
    <property type="entry name" value="HAD-like"/>
    <property type="match status" value="1"/>
</dbReference>
<keyword evidence="1 4" id="KW-0460">Magnesium</keyword>
<dbReference type="GO" id="GO:0016791">
    <property type="term" value="F:phosphatase activity"/>
    <property type="evidence" value="ECO:0007669"/>
    <property type="project" value="TreeGrafter"/>
</dbReference>
<comment type="caution">
    <text evidence="5">The sequence shown here is derived from an EMBL/GenBank/DDBJ whole genome shotgun (WGS) entry which is preliminary data.</text>
</comment>
<keyword evidence="1 4" id="KW-0479">Metal-binding</keyword>
<dbReference type="Proteomes" id="UP000190229">
    <property type="component" value="Unassembled WGS sequence"/>
</dbReference>
<dbReference type="EMBL" id="MWPS01000016">
    <property type="protein sequence ID" value="OPG16331.1"/>
    <property type="molecule type" value="Genomic_DNA"/>
</dbReference>
<feature type="binding site" evidence="4">
    <location>
        <position position="218"/>
    </location>
    <ligand>
        <name>Mg(2+)</name>
        <dbReference type="ChEBI" id="CHEBI:18420"/>
    </ligand>
</feature>
<dbReference type="AlphaFoldDB" id="A0A1V4ETV2"/>
<dbReference type="PIRSF" id="PIRSF000915">
    <property type="entry name" value="PGP-type_phosphatase"/>
    <property type="match status" value="1"/>
</dbReference>
<dbReference type="EC" id="3.1.3.-" evidence="1"/>
<protein>
    <recommendedName>
        <fullName evidence="1">Acid sugar phosphatase</fullName>
        <ecNumber evidence="1">3.1.3.-</ecNumber>
    </recommendedName>
</protein>
<feature type="binding site" evidence="3">
    <location>
        <position position="193"/>
    </location>
    <ligand>
        <name>substrate</name>
    </ligand>
</feature>
<dbReference type="Pfam" id="PF13242">
    <property type="entry name" value="Hydrolase_like"/>
    <property type="match status" value="1"/>
</dbReference>
<dbReference type="InterPro" id="IPR036412">
    <property type="entry name" value="HAD-like_sf"/>
</dbReference>
<evidence type="ECO:0000256" key="3">
    <source>
        <dbReference type="PIRSR" id="PIRSR000915-2"/>
    </source>
</evidence>
<evidence type="ECO:0000313" key="5">
    <source>
        <dbReference type="EMBL" id="OPG16331.1"/>
    </source>
</evidence>
<dbReference type="Gene3D" id="3.40.50.1000">
    <property type="entry name" value="HAD superfamily/HAD-like"/>
    <property type="match status" value="2"/>
</dbReference>
<evidence type="ECO:0000256" key="1">
    <source>
        <dbReference type="PIRNR" id="PIRNR000915"/>
    </source>
</evidence>
<comment type="function">
    <text evidence="1">Catalyzes the dephosphorylation of 2-6 carbon acid sugars in vitro.</text>
</comment>
<organism evidence="5 6">
    <name type="scientific">Ferroacidibacillus organovorans</name>
    <dbReference type="NCBI Taxonomy" id="1765683"/>
    <lineage>
        <taxon>Bacteria</taxon>
        <taxon>Bacillati</taxon>
        <taxon>Bacillota</taxon>
        <taxon>Bacilli</taxon>
        <taxon>Bacillales</taxon>
        <taxon>Alicyclobacillaceae</taxon>
        <taxon>Ferroacidibacillus</taxon>
    </lineage>
</organism>
<feature type="active site" description="Nucleophile" evidence="2">
    <location>
        <position position="15"/>
    </location>
</feature>
<dbReference type="SFLD" id="SFLDS00003">
    <property type="entry name" value="Haloacid_Dehalogenase"/>
    <property type="match status" value="1"/>
</dbReference>
<gene>
    <name evidence="5" type="ORF">B2M26_05450</name>
</gene>
<dbReference type="NCBIfam" id="TIGR01460">
    <property type="entry name" value="HAD-SF-IIA"/>
    <property type="match status" value="1"/>
</dbReference>
<evidence type="ECO:0000313" key="6">
    <source>
        <dbReference type="Proteomes" id="UP000190229"/>
    </source>
</evidence>
<dbReference type="PANTHER" id="PTHR19288:SF46">
    <property type="entry name" value="HALOACID DEHALOGENASE-LIKE HYDROLASE DOMAIN-CONTAINING PROTEIN 2"/>
    <property type="match status" value="1"/>
</dbReference>
<reference evidence="5 6" key="1">
    <citation type="submission" date="2017-02" db="EMBL/GenBank/DDBJ databases">
        <title>Draft genome of Acidibacillus ferrooxidans Huett2.</title>
        <authorList>
            <person name="Schopf S."/>
        </authorList>
    </citation>
    <scope>NUCLEOTIDE SEQUENCE [LARGE SCALE GENOMIC DNA]</scope>
    <source>
        <strain evidence="5 6">Huett2</strain>
    </source>
</reference>
<dbReference type="GO" id="GO:0046872">
    <property type="term" value="F:metal ion binding"/>
    <property type="evidence" value="ECO:0007669"/>
    <property type="project" value="UniProtKB-KW"/>
</dbReference>
<keyword evidence="6" id="KW-1185">Reference proteome</keyword>
<accession>A0A1V4ETV2</accession>
<evidence type="ECO:0000256" key="2">
    <source>
        <dbReference type="PIRSR" id="PIRSR000915-1"/>
    </source>
</evidence>
<comment type="cofactor">
    <cofactor evidence="4">
        <name>Mg(2+)</name>
        <dbReference type="ChEBI" id="CHEBI:18420"/>
    </cofactor>
    <text evidence="4">Divalent metal ions. Mg(2+) is the most effective.</text>
</comment>
<feature type="binding site" evidence="4">
    <location>
        <position position="15"/>
    </location>
    <ligand>
        <name>Mg(2+)</name>
        <dbReference type="ChEBI" id="CHEBI:18420"/>
    </ligand>
</feature>
<sequence>MTVFDWQDIRGVLLDLDGTLFRGDIVLPGAIALIEQLRHAQIPFLYWTNNSTRTPEQVVTHLQGLGFNASENEVYTSSLAVADALAGVLPHASAVYALGEEGLVDALRRRSFRVLTEGGRDEPVAAVAVGLDREVTYARFAQAMQHLMSPDVLFYATNQDRALPHGDHFLPGAGAGISFLETCTARRAVVVGKPQATFVLAACDRLAVAPRHTLIVGDNAETDVAAAKRAGAMAVWVTTGVSHVRAERGTRTISALTELLPVFGTRK</sequence>
<feature type="binding site" evidence="4">
    <location>
        <position position="17"/>
    </location>
    <ligand>
        <name>Mg(2+)</name>
        <dbReference type="ChEBI" id="CHEBI:18420"/>
    </ligand>
</feature>